<reference evidence="2 3" key="1">
    <citation type="submission" date="2023-06" db="EMBL/GenBank/DDBJ databases">
        <title>Aquibacillus rhizosphaerae LR5S19.</title>
        <authorList>
            <person name="Sun J.-Q."/>
        </authorList>
    </citation>
    <scope>NUCLEOTIDE SEQUENCE [LARGE SCALE GENOMIC DNA]</scope>
    <source>
        <strain evidence="2 3">LR5S19</strain>
    </source>
</reference>
<organism evidence="2 3">
    <name type="scientific">Aquibacillus rhizosphaerae</name>
    <dbReference type="NCBI Taxonomy" id="3051431"/>
    <lineage>
        <taxon>Bacteria</taxon>
        <taxon>Bacillati</taxon>
        <taxon>Bacillota</taxon>
        <taxon>Bacilli</taxon>
        <taxon>Bacillales</taxon>
        <taxon>Bacillaceae</taxon>
        <taxon>Aquibacillus</taxon>
    </lineage>
</organism>
<feature type="transmembrane region" description="Helical" evidence="1">
    <location>
        <begin position="12"/>
        <end position="36"/>
    </location>
</feature>
<dbReference type="Proteomes" id="UP001235343">
    <property type="component" value="Unassembled WGS sequence"/>
</dbReference>
<keyword evidence="1" id="KW-0472">Membrane</keyword>
<feature type="transmembrane region" description="Helical" evidence="1">
    <location>
        <begin position="48"/>
        <end position="67"/>
    </location>
</feature>
<comment type="caution">
    <text evidence="2">The sequence shown here is derived from an EMBL/GenBank/DDBJ whole genome shotgun (WGS) entry which is preliminary data.</text>
</comment>
<keyword evidence="1" id="KW-1133">Transmembrane helix</keyword>
<gene>
    <name evidence="2" type="ORF">QQS35_20515</name>
</gene>
<evidence type="ECO:0000313" key="3">
    <source>
        <dbReference type="Proteomes" id="UP001235343"/>
    </source>
</evidence>
<dbReference type="RefSeq" id="WP_285934116.1">
    <property type="nucleotide sequence ID" value="NZ_JASTZU010000063.1"/>
</dbReference>
<dbReference type="EMBL" id="JASTZU010000063">
    <property type="protein sequence ID" value="MDL4842822.1"/>
    <property type="molecule type" value="Genomic_DNA"/>
</dbReference>
<proteinExistence type="predicted"/>
<keyword evidence="1" id="KW-0812">Transmembrane</keyword>
<protein>
    <submittedName>
        <fullName evidence="2">Uncharacterized protein</fullName>
    </submittedName>
</protein>
<accession>A0ABT7LAF2</accession>
<evidence type="ECO:0000256" key="1">
    <source>
        <dbReference type="SAM" id="Phobius"/>
    </source>
</evidence>
<sequence length="69" mass="7958">MDIFPKSAYSQMWGLALKLGFLILTMTVVAIITMLIIRIIPFKIPDSIVKFLLIAAVLISGYYWFLWFT</sequence>
<keyword evidence="3" id="KW-1185">Reference proteome</keyword>
<name>A0ABT7LAF2_9BACI</name>
<evidence type="ECO:0000313" key="2">
    <source>
        <dbReference type="EMBL" id="MDL4842822.1"/>
    </source>
</evidence>